<dbReference type="GO" id="GO:0005524">
    <property type="term" value="F:ATP binding"/>
    <property type="evidence" value="ECO:0007669"/>
    <property type="project" value="UniProtKB-KW"/>
</dbReference>
<dbReference type="EMBL" id="JACIJG010000032">
    <property type="protein sequence ID" value="MBB5704480.1"/>
    <property type="molecule type" value="Genomic_DNA"/>
</dbReference>
<name>A0A7W9B1E8_9HYPH</name>
<evidence type="ECO:0000259" key="3">
    <source>
        <dbReference type="PROSITE" id="PS51459"/>
    </source>
</evidence>
<dbReference type="Proteomes" id="UP000555546">
    <property type="component" value="Unassembled WGS sequence"/>
</dbReference>
<dbReference type="Gene3D" id="1.10.3290.10">
    <property type="entry name" value="Fido-like domain"/>
    <property type="match status" value="1"/>
</dbReference>
<evidence type="ECO:0000256" key="2">
    <source>
        <dbReference type="PIRSR" id="PIRSR640198-3"/>
    </source>
</evidence>
<protein>
    <recommendedName>
        <fullName evidence="3">Fido domain-containing protein</fullName>
    </recommendedName>
</protein>
<evidence type="ECO:0000313" key="5">
    <source>
        <dbReference type="Proteomes" id="UP000555546"/>
    </source>
</evidence>
<dbReference type="RefSeq" id="WP_210306199.1">
    <property type="nucleotide sequence ID" value="NZ_JACIJG010000032.1"/>
</dbReference>
<dbReference type="SUPFAM" id="SSF140931">
    <property type="entry name" value="Fic-like"/>
    <property type="match status" value="1"/>
</dbReference>
<dbReference type="InterPro" id="IPR040198">
    <property type="entry name" value="Fido_containing"/>
</dbReference>
<comment type="caution">
    <text evidence="4">The sequence shown here is derived from an EMBL/GenBank/DDBJ whole genome shotgun (WGS) entry which is preliminary data.</text>
</comment>
<reference evidence="4 5" key="1">
    <citation type="submission" date="2020-08" db="EMBL/GenBank/DDBJ databases">
        <title>Genomic Encyclopedia of Type Strains, Phase IV (KMG-IV): sequencing the most valuable type-strain genomes for metagenomic binning, comparative biology and taxonomic classification.</title>
        <authorList>
            <person name="Goeker M."/>
        </authorList>
    </citation>
    <scope>NUCLEOTIDE SEQUENCE [LARGE SCALE GENOMIC DNA]</scope>
    <source>
        <strain evidence="4 5">DSM 26944</strain>
    </source>
</reference>
<keyword evidence="5" id="KW-1185">Reference proteome</keyword>
<feature type="domain" description="Fido" evidence="3">
    <location>
        <begin position="228"/>
        <end position="368"/>
    </location>
</feature>
<evidence type="ECO:0000256" key="1">
    <source>
        <dbReference type="PIRSR" id="PIRSR640198-2"/>
    </source>
</evidence>
<feature type="binding site" evidence="1">
    <location>
        <begin position="311"/>
        <end position="318"/>
    </location>
    <ligand>
        <name>ATP</name>
        <dbReference type="ChEBI" id="CHEBI:30616"/>
    </ligand>
</feature>
<accession>A0A7W9B1E8</accession>
<keyword evidence="1" id="KW-0547">Nucleotide-binding</keyword>
<feature type="site" description="Important for autoinhibition of adenylyltransferase activity" evidence="2">
    <location>
        <position position="179"/>
    </location>
</feature>
<dbReference type="PANTHER" id="PTHR13504">
    <property type="entry name" value="FIDO DOMAIN-CONTAINING PROTEIN DDB_G0283145"/>
    <property type="match status" value="1"/>
</dbReference>
<dbReference type="InterPro" id="IPR003812">
    <property type="entry name" value="Fido"/>
</dbReference>
<organism evidence="4 5">
    <name type="scientific">Brucella daejeonensis</name>
    <dbReference type="NCBI Taxonomy" id="659015"/>
    <lineage>
        <taxon>Bacteria</taxon>
        <taxon>Pseudomonadati</taxon>
        <taxon>Pseudomonadota</taxon>
        <taxon>Alphaproteobacteria</taxon>
        <taxon>Hyphomicrobiales</taxon>
        <taxon>Brucellaceae</taxon>
        <taxon>Brucella/Ochrobactrum group</taxon>
        <taxon>Brucella</taxon>
    </lineage>
</organism>
<dbReference type="PROSITE" id="PS51459">
    <property type="entry name" value="FIDO"/>
    <property type="match status" value="1"/>
</dbReference>
<dbReference type="Pfam" id="PF02661">
    <property type="entry name" value="Fic"/>
    <property type="match status" value="1"/>
</dbReference>
<evidence type="ECO:0000313" key="4">
    <source>
        <dbReference type="EMBL" id="MBB5704480.1"/>
    </source>
</evidence>
<proteinExistence type="predicted"/>
<dbReference type="InterPro" id="IPR036597">
    <property type="entry name" value="Fido-like_dom_sf"/>
</dbReference>
<sequence>MRKNGKIGMTNQIPDDALTMIEEIVGRHDRAIAASEVLSALPSPVPQRTLQYRLKRLVSDKRLIKEGEGRWAKYRLPDITPVTASPGEDQSFAITLSDAAKSVRDYVRQPPEQRTPVGYNRDFLDHYRPNVTFYLTEAERAHLMSVGQPQFAEQPAGTYARHILGRLLIDLAWNSSRLEGNTYSLLDTRRLIEFGKEADGRAHLEAQMILNHKDAIEFLVSAADEIGFNRYTILNLHGLLANNLLPDPSAAGRLRYIAVGIERSAFHPLEVPQFIEEFFNQILATAAAIIDPFEQAFFVMVQLPYLQPFDDVNKRVSRLAANIPFIKNNLSPLSFAEVPRLAYTEAVLGVYELNRVDLLKDLFLWAYERSAARYAAARQSLGEPDPFRLRYRDELRELVAALVRGNLKRQEAALRIVVWAAERIVPADRERFIEIAEAELTGLHEGNFARYQIRPSEFATWRKAWDLK</sequence>
<dbReference type="AlphaFoldDB" id="A0A7W9B1E8"/>
<keyword evidence="1" id="KW-0067">ATP-binding</keyword>
<gene>
    <name evidence="4" type="ORF">FHS76_004398</name>
</gene>
<dbReference type="PANTHER" id="PTHR13504:SF38">
    <property type="entry name" value="FIDO DOMAIN-CONTAINING PROTEIN"/>
    <property type="match status" value="1"/>
</dbReference>